<feature type="compositionally biased region" description="Low complexity" evidence="1">
    <location>
        <begin position="87"/>
        <end position="102"/>
    </location>
</feature>
<dbReference type="InParanoid" id="A0A0C3KM73"/>
<evidence type="ECO:0000313" key="2">
    <source>
        <dbReference type="EMBL" id="KIO10712.1"/>
    </source>
</evidence>
<evidence type="ECO:0000256" key="1">
    <source>
        <dbReference type="SAM" id="MobiDB-lite"/>
    </source>
</evidence>
<gene>
    <name evidence="2" type="ORF">M404DRAFT_20964</name>
</gene>
<feature type="region of interest" description="Disordered" evidence="1">
    <location>
        <begin position="1"/>
        <end position="104"/>
    </location>
</feature>
<reference evidence="2 3" key="1">
    <citation type="submission" date="2014-04" db="EMBL/GenBank/DDBJ databases">
        <authorList>
            <consortium name="DOE Joint Genome Institute"/>
            <person name="Kuo A."/>
            <person name="Kohler A."/>
            <person name="Costa M.D."/>
            <person name="Nagy L.G."/>
            <person name="Floudas D."/>
            <person name="Copeland A."/>
            <person name="Barry K.W."/>
            <person name="Cichocki N."/>
            <person name="Veneault-Fourrey C."/>
            <person name="LaButti K."/>
            <person name="Lindquist E.A."/>
            <person name="Lipzen A."/>
            <person name="Lundell T."/>
            <person name="Morin E."/>
            <person name="Murat C."/>
            <person name="Sun H."/>
            <person name="Tunlid A."/>
            <person name="Henrissat B."/>
            <person name="Grigoriev I.V."/>
            <person name="Hibbett D.S."/>
            <person name="Martin F."/>
            <person name="Nordberg H.P."/>
            <person name="Cantor M.N."/>
            <person name="Hua S.X."/>
        </authorList>
    </citation>
    <scope>NUCLEOTIDE SEQUENCE [LARGE SCALE GENOMIC DNA]</scope>
    <source>
        <strain evidence="2 3">Marx 270</strain>
    </source>
</reference>
<dbReference type="EMBL" id="KN831951">
    <property type="protein sequence ID" value="KIO10712.1"/>
    <property type="molecule type" value="Genomic_DNA"/>
</dbReference>
<proteinExistence type="predicted"/>
<keyword evidence="3" id="KW-1185">Reference proteome</keyword>
<name>A0A0C3KM73_PISTI</name>
<sequence length="243" mass="26579">MAPKRDASQSKEASPSKRIRITTSAPTTTNSTTDNPTVEQSRPPTPLPTTLSPPHEPVSGNEPSYSKPDPSSTPSTDTLPGSRASVQTTSTSSQTTPSNNTQLPSAIIQGTIGTVRPTPDPGLFDPNRISTCPEPLLKLIRAVRWQSPRSGGNPVLFNSIYDAREILKSKSTMKKLDISYLEKRALVLLETHFTRYRQKDVNSRWTISKAQFELQAIYLLQDPCLPNPEQEKESGVEIAGLAI</sequence>
<dbReference type="Proteomes" id="UP000054217">
    <property type="component" value="Unassembled WGS sequence"/>
</dbReference>
<accession>A0A0C3KM73</accession>
<reference evidence="3" key="2">
    <citation type="submission" date="2015-01" db="EMBL/GenBank/DDBJ databases">
        <title>Evolutionary Origins and Diversification of the Mycorrhizal Mutualists.</title>
        <authorList>
            <consortium name="DOE Joint Genome Institute"/>
            <consortium name="Mycorrhizal Genomics Consortium"/>
            <person name="Kohler A."/>
            <person name="Kuo A."/>
            <person name="Nagy L.G."/>
            <person name="Floudas D."/>
            <person name="Copeland A."/>
            <person name="Barry K.W."/>
            <person name="Cichocki N."/>
            <person name="Veneault-Fourrey C."/>
            <person name="LaButti K."/>
            <person name="Lindquist E.A."/>
            <person name="Lipzen A."/>
            <person name="Lundell T."/>
            <person name="Morin E."/>
            <person name="Murat C."/>
            <person name="Riley R."/>
            <person name="Ohm R."/>
            <person name="Sun H."/>
            <person name="Tunlid A."/>
            <person name="Henrissat B."/>
            <person name="Grigoriev I.V."/>
            <person name="Hibbett D.S."/>
            <person name="Martin F."/>
        </authorList>
    </citation>
    <scope>NUCLEOTIDE SEQUENCE [LARGE SCALE GENOMIC DNA]</scope>
    <source>
        <strain evidence="3">Marx 270</strain>
    </source>
</reference>
<dbReference type="HOGENOM" id="CLU_045158_0_0_1"/>
<feature type="compositionally biased region" description="Low complexity" evidence="1">
    <location>
        <begin position="63"/>
        <end position="80"/>
    </location>
</feature>
<protein>
    <submittedName>
        <fullName evidence="2">Uncharacterized protein</fullName>
    </submittedName>
</protein>
<feature type="compositionally biased region" description="Low complexity" evidence="1">
    <location>
        <begin position="22"/>
        <end position="37"/>
    </location>
</feature>
<organism evidence="2 3">
    <name type="scientific">Pisolithus tinctorius Marx 270</name>
    <dbReference type="NCBI Taxonomy" id="870435"/>
    <lineage>
        <taxon>Eukaryota</taxon>
        <taxon>Fungi</taxon>
        <taxon>Dikarya</taxon>
        <taxon>Basidiomycota</taxon>
        <taxon>Agaricomycotina</taxon>
        <taxon>Agaricomycetes</taxon>
        <taxon>Agaricomycetidae</taxon>
        <taxon>Boletales</taxon>
        <taxon>Sclerodermatineae</taxon>
        <taxon>Pisolithaceae</taxon>
        <taxon>Pisolithus</taxon>
    </lineage>
</organism>
<evidence type="ECO:0000313" key="3">
    <source>
        <dbReference type="Proteomes" id="UP000054217"/>
    </source>
</evidence>
<dbReference type="AlphaFoldDB" id="A0A0C3KM73"/>